<comment type="caution">
    <text evidence="1">The sequence shown here is derived from an EMBL/GenBank/DDBJ whole genome shotgun (WGS) entry which is preliminary data.</text>
</comment>
<evidence type="ECO:0000313" key="1">
    <source>
        <dbReference type="EMBL" id="TCJ89959.1"/>
    </source>
</evidence>
<dbReference type="EMBL" id="SMFR01000008">
    <property type="protein sequence ID" value="TCJ89959.1"/>
    <property type="molecule type" value="Genomic_DNA"/>
</dbReference>
<name>A0A4R1FB73_9NOCA</name>
<gene>
    <name evidence="1" type="ORF">DFR71_6249</name>
</gene>
<keyword evidence="2" id="KW-1185">Reference proteome</keyword>
<protein>
    <submittedName>
        <fullName evidence="1">Uncharacterized protein</fullName>
    </submittedName>
</protein>
<dbReference type="Proteomes" id="UP000294856">
    <property type="component" value="Unassembled WGS sequence"/>
</dbReference>
<organism evidence="1 2">
    <name type="scientific">Nocardia alba</name>
    <dbReference type="NCBI Taxonomy" id="225051"/>
    <lineage>
        <taxon>Bacteria</taxon>
        <taxon>Bacillati</taxon>
        <taxon>Actinomycetota</taxon>
        <taxon>Actinomycetes</taxon>
        <taxon>Mycobacteriales</taxon>
        <taxon>Nocardiaceae</taxon>
        <taxon>Nocardia</taxon>
    </lineage>
</organism>
<accession>A0A4R1FB73</accession>
<reference evidence="1 2" key="1">
    <citation type="submission" date="2019-03" db="EMBL/GenBank/DDBJ databases">
        <title>Genomic Encyclopedia of Type Strains, Phase IV (KMG-IV): sequencing the most valuable type-strain genomes for metagenomic binning, comparative biology and taxonomic classification.</title>
        <authorList>
            <person name="Goeker M."/>
        </authorList>
    </citation>
    <scope>NUCLEOTIDE SEQUENCE [LARGE SCALE GENOMIC DNA]</scope>
    <source>
        <strain evidence="1 2">DSM 44684</strain>
    </source>
</reference>
<dbReference type="AlphaFoldDB" id="A0A4R1FB73"/>
<sequence length="102" mass="11468">MHSGSMTDYDSVNDANAAAAEAAGWPDLTGAPKQIPWGIACRADKVRELEATNLPEVEKARWREAMLRETRAGEWIDYRKQHWATPGLMHFTEEERTAILGN</sequence>
<proteinExistence type="predicted"/>
<evidence type="ECO:0000313" key="2">
    <source>
        <dbReference type="Proteomes" id="UP000294856"/>
    </source>
</evidence>